<accession>A0A284QXX3</accession>
<reference evidence="3" key="1">
    <citation type="journal article" date="2017" name="Nat. Ecol. Evol.">
        <title>Genome expansion and lineage-specific genetic innovations in the forest pathogenic fungi Armillaria.</title>
        <authorList>
            <person name="Sipos G."/>
            <person name="Prasanna A.N."/>
            <person name="Walter M.C."/>
            <person name="O'Connor E."/>
            <person name="Balint B."/>
            <person name="Krizsan K."/>
            <person name="Kiss B."/>
            <person name="Hess J."/>
            <person name="Varga T."/>
            <person name="Slot J."/>
            <person name="Riley R."/>
            <person name="Boka B."/>
            <person name="Rigling D."/>
            <person name="Barry K."/>
            <person name="Lee J."/>
            <person name="Mihaltcheva S."/>
            <person name="LaButti K."/>
            <person name="Lipzen A."/>
            <person name="Waldron R."/>
            <person name="Moloney N.M."/>
            <person name="Sperisen C."/>
            <person name="Kredics L."/>
            <person name="Vagvoelgyi C."/>
            <person name="Patrignani A."/>
            <person name="Fitzpatrick D."/>
            <person name="Nagy I."/>
            <person name="Doyle S."/>
            <person name="Anderson J.B."/>
            <person name="Grigoriev I.V."/>
            <person name="Gueldener U."/>
            <person name="Muensterkoetter M."/>
            <person name="Nagy L.G."/>
        </authorList>
    </citation>
    <scope>NUCLEOTIDE SEQUENCE [LARGE SCALE GENOMIC DNA]</scope>
    <source>
        <strain evidence="3">C18/9</strain>
    </source>
</reference>
<dbReference type="PANTHER" id="PTHR15503:SF39">
    <property type="entry name" value="RETROTRANSPOSON-LIKE PROTEIN 1"/>
    <property type="match status" value="1"/>
</dbReference>
<dbReference type="Proteomes" id="UP000219338">
    <property type="component" value="Unassembled WGS sequence"/>
</dbReference>
<name>A0A284QXX3_ARMOS</name>
<organism evidence="2 3">
    <name type="scientific">Armillaria ostoyae</name>
    <name type="common">Armillaria root rot fungus</name>
    <dbReference type="NCBI Taxonomy" id="47428"/>
    <lineage>
        <taxon>Eukaryota</taxon>
        <taxon>Fungi</taxon>
        <taxon>Dikarya</taxon>
        <taxon>Basidiomycota</taxon>
        <taxon>Agaricomycotina</taxon>
        <taxon>Agaricomycetes</taxon>
        <taxon>Agaricomycetidae</taxon>
        <taxon>Agaricales</taxon>
        <taxon>Marasmiineae</taxon>
        <taxon>Physalacriaceae</taxon>
        <taxon>Armillaria</taxon>
    </lineage>
</organism>
<dbReference type="AlphaFoldDB" id="A0A284QXX3"/>
<dbReference type="Gene3D" id="2.40.70.10">
    <property type="entry name" value="Acid Proteases"/>
    <property type="match status" value="1"/>
</dbReference>
<evidence type="ECO:0000313" key="2">
    <source>
        <dbReference type="EMBL" id="SJL01310.1"/>
    </source>
</evidence>
<protein>
    <recommendedName>
        <fullName evidence="4">Peptidase A2 domain-containing protein</fullName>
    </recommendedName>
</protein>
<feature type="region of interest" description="Disordered" evidence="1">
    <location>
        <begin position="129"/>
        <end position="160"/>
    </location>
</feature>
<dbReference type="InterPro" id="IPR032567">
    <property type="entry name" value="RTL1-rel"/>
</dbReference>
<evidence type="ECO:0000313" key="3">
    <source>
        <dbReference type="Proteomes" id="UP000219338"/>
    </source>
</evidence>
<gene>
    <name evidence="2" type="ORF">ARMOST_04630</name>
</gene>
<dbReference type="CDD" id="cd00303">
    <property type="entry name" value="retropepsin_like"/>
    <property type="match status" value="1"/>
</dbReference>
<proteinExistence type="predicted"/>
<dbReference type="EMBL" id="FUEG01000003">
    <property type="protein sequence ID" value="SJL01310.1"/>
    <property type="molecule type" value="Genomic_DNA"/>
</dbReference>
<dbReference type="OrthoDB" id="128646at2759"/>
<feature type="compositionally biased region" description="Basic and acidic residues" evidence="1">
    <location>
        <begin position="145"/>
        <end position="154"/>
    </location>
</feature>
<dbReference type="Pfam" id="PF08284">
    <property type="entry name" value="RVP_2"/>
    <property type="match status" value="1"/>
</dbReference>
<evidence type="ECO:0008006" key="4">
    <source>
        <dbReference type="Google" id="ProtNLM"/>
    </source>
</evidence>
<dbReference type="InterPro" id="IPR021109">
    <property type="entry name" value="Peptidase_aspartic_dom_sf"/>
</dbReference>
<keyword evidence="3" id="KW-1185">Reference proteome</keyword>
<evidence type="ECO:0000256" key="1">
    <source>
        <dbReference type="SAM" id="MobiDB-lite"/>
    </source>
</evidence>
<sequence length="504" mass="56242">MTSQVRPHIPPLFPEASCRSPQVARRTGNSTFVVRVQPVVSTVPAVQPGDTWQAWQFSHPDQKEHDEDHQARPSNAAGVAKAMAMKKIATGKEVASAQAIKRGHSVVMIEVPDHEDDTSFKLQQNKVAATNADACGPSPKQKSPLQEREAERPIGNDTSVSKGWEAAKHMPPTVAPQEWLKPFETEWTWRAIKDAKDESSARAILLNWIHKTQAEEVVDNLLEGLRSSECFHALEWLDELCKPKRYFIHAQNSPQSLQIPVQIKTLENSVTLSAKALLDSGCTGSSIHRDFVEAHGIPIKKTGSSIPVYNADGSRNKAGEITAYAELQLKIGDHSERIDLAITDLGSKEIFLEHDWLVYHNPVINWATGKITFACCHCTKNQFVLPDADPDDEWELEEGDTILAVNFEEAIEICAVHKANKLAAKAAEGKEEKTFEQMVPESYRDFKDLFNKESFDELPARKPWDHAIELVPNAKNTLDCKVYPLNPVEQKELDKFLDENLASG</sequence>
<dbReference type="PANTHER" id="PTHR15503">
    <property type="entry name" value="LDOC1 RELATED"/>
    <property type="match status" value="1"/>
</dbReference>
<dbReference type="STRING" id="47428.A0A284QXX3"/>